<evidence type="ECO:0000256" key="2">
    <source>
        <dbReference type="ARBA" id="ARBA00022475"/>
    </source>
</evidence>
<proteinExistence type="predicted"/>
<sequence>MSGTVPLHPGAGVSPTRWPAVLVLMGAGVVAALHIGKAPGALPVIRDELELSLPLAGFVISSFNLTGALLGLALGALSDVVGHRRSAVGGLLAIGLTSAIGALADSAVPLLLSRFAEGVAFMVVVLSVPGLLARVSRQHDLGLVMGSWPAYMPTGTALMLLAAAPLVAVMGWRGTWLVAAVLSVVWAVLVAWVSRGAAPGEVAGRAGSGWAAGAKPTRGSLLLGLAFAAYAAQILAVLGFLPTMLVEEQGLAVAAAAALTAGAFAANAPGNVLGGVLQHRGLARWRMIVGSSVVMAVAAVLVYAEALPLGVRYAACVAMSLVGGFIPSAVLGAVPDVARSPRSVGAATGVAMQGANLGQLIGPPAVAALAGIAGGWHLTPVATGVLAAAAAACGLALRRMR</sequence>
<feature type="transmembrane region" description="Helical" evidence="6">
    <location>
        <begin position="148"/>
        <end position="170"/>
    </location>
</feature>
<dbReference type="EMBL" id="JACCKD010000004">
    <property type="protein sequence ID" value="MBA0126627.1"/>
    <property type="molecule type" value="Genomic_DNA"/>
</dbReference>
<evidence type="ECO:0000256" key="3">
    <source>
        <dbReference type="ARBA" id="ARBA00022692"/>
    </source>
</evidence>
<feature type="transmembrane region" description="Helical" evidence="6">
    <location>
        <begin position="18"/>
        <end position="35"/>
    </location>
</feature>
<keyword evidence="5 6" id="KW-0472">Membrane</keyword>
<dbReference type="AlphaFoldDB" id="A0A838ABL3"/>
<keyword evidence="2" id="KW-1003">Cell membrane</keyword>
<evidence type="ECO:0000313" key="8">
    <source>
        <dbReference type="EMBL" id="MBA0126627.1"/>
    </source>
</evidence>
<dbReference type="InterPro" id="IPR020846">
    <property type="entry name" value="MFS_dom"/>
</dbReference>
<accession>A0A838ABL3</accession>
<evidence type="ECO:0000256" key="6">
    <source>
        <dbReference type="SAM" id="Phobius"/>
    </source>
</evidence>
<feature type="transmembrane region" description="Helical" evidence="6">
    <location>
        <begin position="176"/>
        <end position="198"/>
    </location>
</feature>
<gene>
    <name evidence="8" type="ORF">H0B56_13830</name>
</gene>
<feature type="transmembrane region" description="Helical" evidence="6">
    <location>
        <begin position="89"/>
        <end position="112"/>
    </location>
</feature>
<evidence type="ECO:0000256" key="4">
    <source>
        <dbReference type="ARBA" id="ARBA00022989"/>
    </source>
</evidence>
<evidence type="ECO:0000259" key="7">
    <source>
        <dbReference type="PROSITE" id="PS50850"/>
    </source>
</evidence>
<evidence type="ECO:0000256" key="5">
    <source>
        <dbReference type="ARBA" id="ARBA00023136"/>
    </source>
</evidence>
<feature type="transmembrane region" description="Helical" evidence="6">
    <location>
        <begin position="310"/>
        <end position="334"/>
    </location>
</feature>
<keyword evidence="4 6" id="KW-1133">Transmembrane helix</keyword>
<keyword evidence="9" id="KW-1185">Reference proteome</keyword>
<dbReference type="PANTHER" id="PTHR43124:SF3">
    <property type="entry name" value="CHLORAMPHENICOL EFFLUX PUMP RV0191"/>
    <property type="match status" value="1"/>
</dbReference>
<dbReference type="CDD" id="cd06174">
    <property type="entry name" value="MFS"/>
    <property type="match status" value="1"/>
</dbReference>
<dbReference type="GO" id="GO:0005886">
    <property type="term" value="C:plasma membrane"/>
    <property type="evidence" value="ECO:0007669"/>
    <property type="project" value="UniProtKB-SubCell"/>
</dbReference>
<reference evidence="8 9" key="1">
    <citation type="submission" date="2020-07" db="EMBL/GenBank/DDBJ databases">
        <title>Genome of Haloechinothrix sp.</title>
        <authorList>
            <person name="Tang S.-K."/>
            <person name="Yang L."/>
            <person name="Zhu W.-Y."/>
        </authorList>
    </citation>
    <scope>NUCLEOTIDE SEQUENCE [LARGE SCALE GENOMIC DNA]</scope>
    <source>
        <strain evidence="8 9">YIM 98757</strain>
    </source>
</reference>
<dbReference type="InterPro" id="IPR011701">
    <property type="entry name" value="MFS"/>
</dbReference>
<protein>
    <submittedName>
        <fullName evidence="8">MFS transporter</fullName>
    </submittedName>
</protein>
<dbReference type="PANTHER" id="PTHR43124">
    <property type="entry name" value="PURINE EFFLUX PUMP PBUE"/>
    <property type="match status" value="1"/>
</dbReference>
<dbReference type="Proteomes" id="UP000582974">
    <property type="component" value="Unassembled WGS sequence"/>
</dbReference>
<comment type="caution">
    <text evidence="8">The sequence shown here is derived from an EMBL/GenBank/DDBJ whole genome shotgun (WGS) entry which is preliminary data.</text>
</comment>
<dbReference type="InterPro" id="IPR036259">
    <property type="entry name" value="MFS_trans_sf"/>
</dbReference>
<feature type="transmembrane region" description="Helical" evidence="6">
    <location>
        <begin position="378"/>
        <end position="397"/>
    </location>
</feature>
<dbReference type="Pfam" id="PF07690">
    <property type="entry name" value="MFS_1"/>
    <property type="match status" value="1"/>
</dbReference>
<name>A0A838ABL3_9PSEU</name>
<organism evidence="8 9">
    <name type="scientific">Haloechinothrix aidingensis</name>
    <dbReference type="NCBI Taxonomy" id="2752311"/>
    <lineage>
        <taxon>Bacteria</taxon>
        <taxon>Bacillati</taxon>
        <taxon>Actinomycetota</taxon>
        <taxon>Actinomycetes</taxon>
        <taxon>Pseudonocardiales</taxon>
        <taxon>Pseudonocardiaceae</taxon>
        <taxon>Haloechinothrix</taxon>
    </lineage>
</organism>
<feature type="transmembrane region" description="Helical" evidence="6">
    <location>
        <begin position="118"/>
        <end position="136"/>
    </location>
</feature>
<feature type="transmembrane region" description="Helical" evidence="6">
    <location>
        <begin position="285"/>
        <end position="304"/>
    </location>
</feature>
<dbReference type="RefSeq" id="WP_180893433.1">
    <property type="nucleotide sequence ID" value="NZ_JACCKD010000004.1"/>
</dbReference>
<feature type="transmembrane region" description="Helical" evidence="6">
    <location>
        <begin position="251"/>
        <end position="273"/>
    </location>
</feature>
<feature type="transmembrane region" description="Helical" evidence="6">
    <location>
        <begin position="55"/>
        <end position="77"/>
    </location>
</feature>
<evidence type="ECO:0000313" key="9">
    <source>
        <dbReference type="Proteomes" id="UP000582974"/>
    </source>
</evidence>
<comment type="subcellular location">
    <subcellularLocation>
        <location evidence="1">Cell membrane</location>
        <topology evidence="1">Multi-pass membrane protein</topology>
    </subcellularLocation>
</comment>
<dbReference type="GO" id="GO:0022857">
    <property type="term" value="F:transmembrane transporter activity"/>
    <property type="evidence" value="ECO:0007669"/>
    <property type="project" value="InterPro"/>
</dbReference>
<dbReference type="SUPFAM" id="SSF103473">
    <property type="entry name" value="MFS general substrate transporter"/>
    <property type="match status" value="1"/>
</dbReference>
<feature type="domain" description="Major facilitator superfamily (MFS) profile" evidence="7">
    <location>
        <begin position="20"/>
        <end position="401"/>
    </location>
</feature>
<feature type="transmembrane region" description="Helical" evidence="6">
    <location>
        <begin position="219"/>
        <end position="245"/>
    </location>
</feature>
<evidence type="ECO:0000256" key="1">
    <source>
        <dbReference type="ARBA" id="ARBA00004651"/>
    </source>
</evidence>
<dbReference type="InterPro" id="IPR050189">
    <property type="entry name" value="MFS_Efflux_Transporters"/>
</dbReference>
<dbReference type="Gene3D" id="1.20.1250.20">
    <property type="entry name" value="MFS general substrate transporter like domains"/>
    <property type="match status" value="2"/>
</dbReference>
<keyword evidence="3 6" id="KW-0812">Transmembrane</keyword>
<dbReference type="PROSITE" id="PS50850">
    <property type="entry name" value="MFS"/>
    <property type="match status" value="1"/>
</dbReference>